<proteinExistence type="predicted"/>
<evidence type="ECO:0000313" key="3">
    <source>
        <dbReference type="Proteomes" id="UP000515344"/>
    </source>
</evidence>
<accession>A0A7G5XJA5</accession>
<reference evidence="3" key="1">
    <citation type="submission" date="2020-08" db="EMBL/GenBank/DDBJ databases">
        <title>Lacibacter sp. S13-6-6 genome sequencing.</title>
        <authorList>
            <person name="Jin L."/>
        </authorList>
    </citation>
    <scope>NUCLEOTIDE SEQUENCE [LARGE SCALE GENOMIC DNA]</scope>
    <source>
        <strain evidence="3">S13-6-6</strain>
    </source>
</reference>
<evidence type="ECO:0000256" key="1">
    <source>
        <dbReference type="SAM" id="Coils"/>
    </source>
</evidence>
<name>A0A7G5XJA5_9BACT</name>
<gene>
    <name evidence="2" type="ORF">H4075_04970</name>
</gene>
<evidence type="ECO:0000313" key="2">
    <source>
        <dbReference type="EMBL" id="QNA45558.1"/>
    </source>
</evidence>
<dbReference type="AlphaFoldDB" id="A0A7G5XJA5"/>
<dbReference type="EMBL" id="CP060007">
    <property type="protein sequence ID" value="QNA45558.1"/>
    <property type="molecule type" value="Genomic_DNA"/>
</dbReference>
<protein>
    <submittedName>
        <fullName evidence="2">Uncharacterized protein</fullName>
    </submittedName>
</protein>
<dbReference type="KEGG" id="lacs:H4075_04970"/>
<feature type="coiled-coil region" evidence="1">
    <location>
        <begin position="6"/>
        <end position="33"/>
    </location>
</feature>
<sequence>MMKTTMMNKIRSIKQLKARQKKLEQRKTELEKAIRYDWLDVKDSMKPKNVAGQVFAHIFEKEQQNGDSSLANTLSQLAAVLTKIGVEKAEEKVAEWMKHKK</sequence>
<organism evidence="2 3">
    <name type="scientific">Lacibacter sediminis</name>
    <dbReference type="NCBI Taxonomy" id="2760713"/>
    <lineage>
        <taxon>Bacteria</taxon>
        <taxon>Pseudomonadati</taxon>
        <taxon>Bacteroidota</taxon>
        <taxon>Chitinophagia</taxon>
        <taxon>Chitinophagales</taxon>
        <taxon>Chitinophagaceae</taxon>
        <taxon>Lacibacter</taxon>
    </lineage>
</organism>
<dbReference type="Proteomes" id="UP000515344">
    <property type="component" value="Chromosome"/>
</dbReference>
<keyword evidence="1" id="KW-0175">Coiled coil</keyword>
<keyword evidence="3" id="KW-1185">Reference proteome</keyword>
<dbReference type="RefSeq" id="WP_182804720.1">
    <property type="nucleotide sequence ID" value="NZ_CP060007.1"/>
</dbReference>